<protein>
    <recommendedName>
        <fullName evidence="1">Glycoside-hydrolase family GH114 TIM-barrel domain-containing protein</fullName>
    </recommendedName>
</protein>
<organism evidence="2 3">
    <name type="scientific">Conexibacter woesei (strain DSM 14684 / CCUG 47730 / CIP 108061 / JCM 11494 / NBRC 100937 / ID131577)</name>
    <dbReference type="NCBI Taxonomy" id="469383"/>
    <lineage>
        <taxon>Bacteria</taxon>
        <taxon>Bacillati</taxon>
        <taxon>Actinomycetota</taxon>
        <taxon>Thermoleophilia</taxon>
        <taxon>Solirubrobacterales</taxon>
        <taxon>Conexibacteraceae</taxon>
        <taxon>Conexibacter</taxon>
    </lineage>
</organism>
<dbReference type="KEGG" id="cwo:Cwoe_3951"/>
<dbReference type="eggNOG" id="COG3868">
    <property type="taxonomic scope" value="Bacteria"/>
</dbReference>
<dbReference type="HOGENOM" id="CLU_820646_0_0_11"/>
<dbReference type="AlphaFoldDB" id="D3F3K3"/>
<accession>D3F3K3</accession>
<proteinExistence type="predicted"/>
<sequence length="338" mass="38411" precursor="true">MNWSHVTSSRRVRRGLRACVAACIALVVPAIVGVASASAVWVPRPGTTWQWDIIENVPEPFLPVQMYDVDLEQAVPSETRIPVTLGGRTTVVTWRAGQNAGIVDRLHRAGKIAICYLDTGAYETYRPDAALFPGTPGWRRGDPSSDVILNDTGWNDEYWLDIRPGQWQKFAPIMWARLDLAKRIGCDGVEPDQNNPWRNVPDDFPLTLAHQKAWYLKVAEQAHLRDLSVGMKNAPEEEVTDADTVRAFDWNLNEECFVYEECDTLEQFIDAGKAVFNTEFTDVWVAERRTSRYADPLVLRRTVCALAARRDRYGRLTYLSRFSILIKTEVPDDPYYTC</sequence>
<dbReference type="Gene3D" id="3.20.20.70">
    <property type="entry name" value="Aldolase class I"/>
    <property type="match status" value="1"/>
</dbReference>
<dbReference type="STRING" id="469383.Cwoe_3951"/>
<feature type="domain" description="Glycoside-hydrolase family GH114 TIM-barrel" evidence="1">
    <location>
        <begin position="48"/>
        <end position="286"/>
    </location>
</feature>
<dbReference type="Pfam" id="PF03537">
    <property type="entry name" value="Glyco_hydro_114"/>
    <property type="match status" value="1"/>
</dbReference>
<dbReference type="SUPFAM" id="SSF51445">
    <property type="entry name" value="(Trans)glycosidases"/>
    <property type="match status" value="1"/>
</dbReference>
<name>D3F3K3_CONWI</name>
<keyword evidence="3" id="KW-1185">Reference proteome</keyword>
<dbReference type="InterPro" id="IPR017853">
    <property type="entry name" value="GH"/>
</dbReference>
<dbReference type="InterPro" id="IPR004352">
    <property type="entry name" value="GH114_TIM-barrel"/>
</dbReference>
<reference evidence="2 3" key="1">
    <citation type="journal article" date="2010" name="Stand. Genomic Sci.">
        <title>Complete genome sequence of Conexibacter woesei type strain (ID131577).</title>
        <authorList>
            <person name="Pukall R."/>
            <person name="Lapidus A."/>
            <person name="Glavina Del Rio T."/>
            <person name="Copeland A."/>
            <person name="Tice H."/>
            <person name="Cheng J.-F."/>
            <person name="Lucas S."/>
            <person name="Chen F."/>
            <person name="Nolan M."/>
            <person name="Bruce D."/>
            <person name="Goodwin L."/>
            <person name="Pitluck S."/>
            <person name="Mavromatis K."/>
            <person name="Ivanova N."/>
            <person name="Ovchinnikova G."/>
            <person name="Pati A."/>
            <person name="Chen A."/>
            <person name="Palaniappan K."/>
            <person name="Land M."/>
            <person name="Hauser L."/>
            <person name="Chang Y.-J."/>
            <person name="Jeffries C.D."/>
            <person name="Chain P."/>
            <person name="Meincke L."/>
            <person name="Sims D."/>
            <person name="Brettin T."/>
            <person name="Detter J.C."/>
            <person name="Rohde M."/>
            <person name="Goeker M."/>
            <person name="Bristow J."/>
            <person name="Eisen J.A."/>
            <person name="Markowitz V."/>
            <person name="Kyrpides N.C."/>
            <person name="Klenk H.-P."/>
            <person name="Hugenholtz P."/>
        </authorList>
    </citation>
    <scope>NUCLEOTIDE SEQUENCE [LARGE SCALE GENOMIC DNA]</scope>
    <source>
        <strain evidence="3">DSM 14684 / CIP 108061 / JCM 11494 / NBRC 100937 / ID131577</strain>
    </source>
</reference>
<dbReference type="InterPro" id="IPR013785">
    <property type="entry name" value="Aldolase_TIM"/>
</dbReference>
<dbReference type="PANTHER" id="PTHR35273">
    <property type="entry name" value="ALPHA-1,4 POLYGALACTOSAMINIDASE, PUTATIVE (AFU_ORTHOLOGUE AFUA_3G07890)-RELATED"/>
    <property type="match status" value="1"/>
</dbReference>
<dbReference type="Proteomes" id="UP000008229">
    <property type="component" value="Chromosome"/>
</dbReference>
<dbReference type="CAZy" id="GH114">
    <property type="family name" value="Glycoside Hydrolase Family 114"/>
</dbReference>
<dbReference type="EMBL" id="CP001854">
    <property type="protein sequence ID" value="ADB52368.1"/>
    <property type="molecule type" value="Genomic_DNA"/>
</dbReference>
<gene>
    <name evidence="2" type="ordered locus">Cwoe_3951</name>
</gene>
<evidence type="ECO:0000259" key="1">
    <source>
        <dbReference type="Pfam" id="PF03537"/>
    </source>
</evidence>
<evidence type="ECO:0000313" key="3">
    <source>
        <dbReference type="Proteomes" id="UP000008229"/>
    </source>
</evidence>
<dbReference type="PANTHER" id="PTHR35273:SF2">
    <property type="entry name" value="ALPHA-GALACTOSIDASE"/>
    <property type="match status" value="1"/>
</dbReference>
<evidence type="ECO:0000313" key="2">
    <source>
        <dbReference type="EMBL" id="ADB52368.1"/>
    </source>
</evidence>
<reference evidence="3" key="2">
    <citation type="submission" date="2010-01" db="EMBL/GenBank/DDBJ databases">
        <title>The complete genome of Conexibacter woesei DSM 14684.</title>
        <authorList>
            <consortium name="US DOE Joint Genome Institute (JGI-PGF)"/>
            <person name="Lucas S."/>
            <person name="Copeland A."/>
            <person name="Lapidus A."/>
            <person name="Glavina del Rio T."/>
            <person name="Dalin E."/>
            <person name="Tice H."/>
            <person name="Bruce D."/>
            <person name="Goodwin L."/>
            <person name="Pitluck S."/>
            <person name="Kyrpides N."/>
            <person name="Mavromatis K."/>
            <person name="Ivanova N."/>
            <person name="Mikhailova N."/>
            <person name="Chertkov O."/>
            <person name="Brettin T."/>
            <person name="Detter J.C."/>
            <person name="Han C."/>
            <person name="Larimer F."/>
            <person name="Land M."/>
            <person name="Hauser L."/>
            <person name="Markowitz V."/>
            <person name="Cheng J.-F."/>
            <person name="Hugenholtz P."/>
            <person name="Woyke T."/>
            <person name="Wu D."/>
            <person name="Pukall R."/>
            <person name="Steenblock K."/>
            <person name="Schneider S."/>
            <person name="Klenk H.-P."/>
            <person name="Eisen J.A."/>
        </authorList>
    </citation>
    <scope>NUCLEOTIDE SEQUENCE [LARGE SCALE GENOMIC DNA]</scope>
    <source>
        <strain evidence="3">DSM 14684 / CIP 108061 / JCM 11494 / NBRC 100937 / ID131577</strain>
    </source>
</reference>